<dbReference type="EMBL" id="FNMZ01000012">
    <property type="protein sequence ID" value="SDX90803.1"/>
    <property type="molecule type" value="Genomic_DNA"/>
</dbReference>
<dbReference type="Gene3D" id="3.30.160.250">
    <property type="match status" value="1"/>
</dbReference>
<dbReference type="SUPFAM" id="SSF143100">
    <property type="entry name" value="TTHA1013/TTHA0281-like"/>
    <property type="match status" value="1"/>
</dbReference>
<dbReference type="Proteomes" id="UP000199118">
    <property type="component" value="Unassembled WGS sequence"/>
</dbReference>
<dbReference type="PANTHER" id="PTHR34504:SF4">
    <property type="entry name" value="ANTITOXIN HICB"/>
    <property type="match status" value="1"/>
</dbReference>
<feature type="domain" description="HicB-like antitoxin of toxin-antitoxin system" evidence="1">
    <location>
        <begin position="6"/>
        <end position="120"/>
    </location>
</feature>
<dbReference type="CDD" id="cd22231">
    <property type="entry name" value="RHH_NikR_HicB-like"/>
    <property type="match status" value="1"/>
</dbReference>
<dbReference type="OrthoDB" id="9807959at2"/>
<evidence type="ECO:0000313" key="2">
    <source>
        <dbReference type="EMBL" id="SDX90803.1"/>
    </source>
</evidence>
<sequence length="127" mass="13415">MPTRLYPIVIHRGDDGAFGAVFPDFPGFTNGATIEEVVTRASEALEAAFEAMLEDGEDAPAPTLAAEIEPDMRAGAECIAFAPVSLPGRSRRISVTLPEDLLERIDAVAGNRSRFLAEAASAALRSA</sequence>
<dbReference type="InterPro" id="IPR051404">
    <property type="entry name" value="TA_system_antitoxin"/>
</dbReference>
<evidence type="ECO:0000313" key="3">
    <source>
        <dbReference type="Proteomes" id="UP000199118"/>
    </source>
</evidence>
<dbReference type="AlphaFoldDB" id="A0A1H3FI49"/>
<organism evidence="2 3">
    <name type="scientific">Albimonas donghaensis</name>
    <dbReference type="NCBI Taxonomy" id="356660"/>
    <lineage>
        <taxon>Bacteria</taxon>
        <taxon>Pseudomonadati</taxon>
        <taxon>Pseudomonadota</taxon>
        <taxon>Alphaproteobacteria</taxon>
        <taxon>Rhodobacterales</taxon>
        <taxon>Paracoccaceae</taxon>
        <taxon>Albimonas</taxon>
    </lineage>
</organism>
<protein>
    <submittedName>
        <fullName evidence="2">Predicted nuclease of the RNAse H fold, HicB family</fullName>
    </submittedName>
</protein>
<reference evidence="2 3" key="1">
    <citation type="submission" date="2016-10" db="EMBL/GenBank/DDBJ databases">
        <authorList>
            <person name="de Groot N.N."/>
        </authorList>
    </citation>
    <scope>NUCLEOTIDE SEQUENCE [LARGE SCALE GENOMIC DNA]</scope>
    <source>
        <strain evidence="2 3">DSM 17890</strain>
    </source>
</reference>
<gene>
    <name evidence="2" type="ORF">SAMN05444336_112135</name>
</gene>
<keyword evidence="3" id="KW-1185">Reference proteome</keyword>
<dbReference type="STRING" id="356660.SAMN05444336_112135"/>
<dbReference type="InterPro" id="IPR035069">
    <property type="entry name" value="TTHA1013/TTHA0281-like"/>
</dbReference>
<accession>A0A1H3FI49</accession>
<dbReference type="Pfam" id="PF15919">
    <property type="entry name" value="HicB_lk_antitox"/>
    <property type="match status" value="1"/>
</dbReference>
<name>A0A1H3FI49_9RHOB</name>
<dbReference type="RefSeq" id="WP_092685334.1">
    <property type="nucleotide sequence ID" value="NZ_FNMZ01000012.1"/>
</dbReference>
<proteinExistence type="predicted"/>
<dbReference type="PANTHER" id="PTHR34504">
    <property type="entry name" value="ANTITOXIN HICB"/>
    <property type="match status" value="1"/>
</dbReference>
<evidence type="ECO:0000259" key="1">
    <source>
        <dbReference type="Pfam" id="PF15919"/>
    </source>
</evidence>
<dbReference type="InterPro" id="IPR031807">
    <property type="entry name" value="HicB-like"/>
</dbReference>